<dbReference type="SMART" id="SM00859">
    <property type="entry name" value="Semialdhyde_dh"/>
    <property type="match status" value="1"/>
</dbReference>
<dbReference type="Gene3D" id="3.30.360.10">
    <property type="entry name" value="Dihydrodipicolinate Reductase, domain 2"/>
    <property type="match status" value="1"/>
</dbReference>
<dbReference type="CDD" id="cd18130">
    <property type="entry name" value="ASADH_C_arch_fung_like"/>
    <property type="match status" value="1"/>
</dbReference>
<dbReference type="Proteomes" id="UP000182089">
    <property type="component" value="Unassembled WGS sequence"/>
</dbReference>
<dbReference type="InterPro" id="IPR036291">
    <property type="entry name" value="NAD(P)-bd_dom_sf"/>
</dbReference>
<keyword evidence="3" id="KW-0560">Oxidoreductase</keyword>
<dbReference type="NCBIfam" id="TIGR00978">
    <property type="entry name" value="asd_EA"/>
    <property type="match status" value="1"/>
</dbReference>
<name>A0ABY1A9R7_9LACO</name>
<proteinExistence type="inferred from homology"/>
<gene>
    <name evidence="5" type="ORF">SAMN05216431_102145</name>
</gene>
<reference evidence="5 6" key="1">
    <citation type="submission" date="2016-10" db="EMBL/GenBank/DDBJ databases">
        <authorList>
            <person name="Varghese N."/>
            <person name="Submissions S."/>
        </authorList>
    </citation>
    <scope>NUCLEOTIDE SEQUENCE [LARGE SCALE GENOMIC DNA]</scope>
    <source>
        <strain evidence="5 6">WC1T17</strain>
    </source>
</reference>
<dbReference type="PANTHER" id="PTHR46718">
    <property type="entry name" value="ASPARTATE-SEMIALDEHYDE DEHYDROGENASE"/>
    <property type="match status" value="1"/>
</dbReference>
<dbReference type="InterPro" id="IPR005676">
    <property type="entry name" value="Asp_semi-ald_DH_pep-lack"/>
</dbReference>
<evidence type="ECO:0000259" key="4">
    <source>
        <dbReference type="SMART" id="SM00859"/>
    </source>
</evidence>
<organism evidence="5 6">
    <name type="scientific">Ligilactobacillus ruminis</name>
    <dbReference type="NCBI Taxonomy" id="1623"/>
    <lineage>
        <taxon>Bacteria</taxon>
        <taxon>Bacillati</taxon>
        <taxon>Bacillota</taxon>
        <taxon>Bacilli</taxon>
        <taxon>Lactobacillales</taxon>
        <taxon>Lactobacillaceae</taxon>
        <taxon>Ligilactobacillus</taxon>
    </lineage>
</organism>
<dbReference type="InterPro" id="IPR000534">
    <property type="entry name" value="Semialdehyde_DH_NAD-bd"/>
</dbReference>
<dbReference type="InterPro" id="IPR051823">
    <property type="entry name" value="ASADH-related"/>
</dbReference>
<feature type="domain" description="Semialdehyde dehydrogenase NAD-binding" evidence="4">
    <location>
        <begin position="6"/>
        <end position="138"/>
    </location>
</feature>
<evidence type="ECO:0000256" key="2">
    <source>
        <dbReference type="ARBA" id="ARBA00022857"/>
    </source>
</evidence>
<comment type="similarity">
    <text evidence="1">Belongs to the aspartate-semialdehyde dehydrogenase family.</text>
</comment>
<evidence type="ECO:0000313" key="6">
    <source>
        <dbReference type="Proteomes" id="UP000182089"/>
    </source>
</evidence>
<evidence type="ECO:0000256" key="1">
    <source>
        <dbReference type="ARBA" id="ARBA00010584"/>
    </source>
</evidence>
<accession>A0ABY1A9R7</accession>
<dbReference type="SUPFAM" id="SSF51735">
    <property type="entry name" value="NAD(P)-binding Rossmann-fold domains"/>
    <property type="match status" value="1"/>
</dbReference>
<sequence>MKQKLRVGVLGATGMVGQRYVSLLANHPFFEVTCVAASPKSAGQSYREAVANRWRMEARLDEAIGQLPVLDASDVEAVAKEVDFVFSAVNMAKEDVQKLELAYAKHDIPVISNNSAHRWTNDVPMIIPEINPQHAKIIDCQRKHLHVKKGFIAVKPNCSIQSYTPALAAWQQFEPTQVVATTYQAISGAGKTFKEWPEMQGNIIPYIAGEEEKSETEPLKILGYLDEKEQSIKPATSPLITTQCLRVPVLYGHTAACFINFKQKPTKEALVEALINYQGPVDLTDLPSAPKHFIQYLTEDDRPQVRLDVAYEKGMGVSIGRLRPDKLFDWKFIGLSHNTARGAAGGAIECAELLVKLGYLTK</sequence>
<dbReference type="EMBL" id="FOCC01000002">
    <property type="protein sequence ID" value="SEM41649.1"/>
    <property type="molecule type" value="Genomic_DNA"/>
</dbReference>
<dbReference type="Gene3D" id="3.40.50.720">
    <property type="entry name" value="NAD(P)-binding Rossmann-like Domain"/>
    <property type="match status" value="1"/>
</dbReference>
<keyword evidence="2" id="KW-0521">NADP</keyword>
<dbReference type="PANTHER" id="PTHR46718:SF1">
    <property type="entry name" value="ASPARTATE-SEMIALDEHYDE DEHYDROGENASE"/>
    <property type="match status" value="1"/>
</dbReference>
<dbReference type="PIRSF" id="PIRSF000148">
    <property type="entry name" value="ASA_dh"/>
    <property type="match status" value="1"/>
</dbReference>
<evidence type="ECO:0000256" key="3">
    <source>
        <dbReference type="ARBA" id="ARBA00023002"/>
    </source>
</evidence>
<protein>
    <submittedName>
        <fullName evidence="5">Aspartate-semialdehyde dehydrogenase</fullName>
    </submittedName>
</protein>
<dbReference type="SUPFAM" id="SSF55347">
    <property type="entry name" value="Glyceraldehyde-3-phosphate dehydrogenase-like, C-terminal domain"/>
    <property type="match status" value="1"/>
</dbReference>
<dbReference type="CDD" id="cd02315">
    <property type="entry name" value="ScASADH_like_N"/>
    <property type="match status" value="1"/>
</dbReference>
<dbReference type="NCBIfam" id="NF006416">
    <property type="entry name" value="PRK08664.1"/>
    <property type="match status" value="1"/>
</dbReference>
<dbReference type="Pfam" id="PF01118">
    <property type="entry name" value="Semialdhyde_dh"/>
    <property type="match status" value="1"/>
</dbReference>
<dbReference type="Pfam" id="PF02774">
    <property type="entry name" value="Semialdhyde_dhC"/>
    <property type="match status" value="1"/>
</dbReference>
<comment type="caution">
    <text evidence="5">The sequence shown here is derived from an EMBL/GenBank/DDBJ whole genome shotgun (WGS) entry which is preliminary data.</text>
</comment>
<evidence type="ECO:0000313" key="5">
    <source>
        <dbReference type="EMBL" id="SEM41649.1"/>
    </source>
</evidence>
<dbReference type="InterPro" id="IPR012280">
    <property type="entry name" value="Semialdhyde_DH_dimer_dom"/>
</dbReference>